<keyword evidence="11" id="KW-1185">Reference proteome</keyword>
<evidence type="ECO:0000259" key="8">
    <source>
        <dbReference type="Pfam" id="PF25917"/>
    </source>
</evidence>
<keyword evidence="3 7" id="KW-0812">Transmembrane</keyword>
<evidence type="ECO:0000256" key="6">
    <source>
        <dbReference type="SAM" id="Coils"/>
    </source>
</evidence>
<comment type="caution">
    <text evidence="10">The sequence shown here is derived from an EMBL/GenBank/DDBJ whole genome shotgun (WGS) entry which is preliminary data.</text>
</comment>
<reference evidence="10 11" key="1">
    <citation type="journal article" date="2020" name="ISME J.">
        <title>Comparative genomics reveals insights into cyanobacterial evolution and habitat adaptation.</title>
        <authorList>
            <person name="Chen M.Y."/>
            <person name="Teng W.K."/>
            <person name="Zhao L."/>
            <person name="Hu C.X."/>
            <person name="Zhou Y.K."/>
            <person name="Han B.P."/>
            <person name="Song L.R."/>
            <person name="Shu W.S."/>
        </authorList>
    </citation>
    <scope>NUCLEOTIDE SEQUENCE [LARGE SCALE GENOMIC DNA]</scope>
    <source>
        <strain evidence="10 11">FACHB-248</strain>
    </source>
</reference>
<dbReference type="EMBL" id="JACJTA010000069">
    <property type="protein sequence ID" value="MBD2607666.1"/>
    <property type="molecule type" value="Genomic_DNA"/>
</dbReference>
<dbReference type="SUPFAM" id="SSF111369">
    <property type="entry name" value="HlyD-like secretion proteins"/>
    <property type="match status" value="1"/>
</dbReference>
<gene>
    <name evidence="10" type="ORF">H6G81_24850</name>
</gene>
<dbReference type="PRINTS" id="PR01490">
    <property type="entry name" value="RTXTOXIND"/>
</dbReference>
<keyword evidence="4 7" id="KW-1133">Transmembrane helix</keyword>
<dbReference type="InterPro" id="IPR058625">
    <property type="entry name" value="MdtA-like_BSH"/>
</dbReference>
<evidence type="ECO:0000256" key="1">
    <source>
        <dbReference type="ARBA" id="ARBA00004167"/>
    </source>
</evidence>
<sequence>MISKQSTTEVTNPVEENHAVAANSHNWYYGTEELLDALPRRWTRSLLYFLVIFSAIVLPWTMLSQVDETGNARGRIEPLGETQRLDTPVGGNIIAVKVKEGQTVKAGQLLVEIESNVLRTDLQQAQAKLDGLINRLAQLELVKNQLKLAITVQEQQNQSQELEKVSQVNQAQQNLDAKQSTYNLQKLEKLALVDQAKQNMSSTQTAYKLAKIRWNRDLTETKRYRLLWQKGAVPQIKVVELEKMAEESQRLNEETQSDIKQAKLRFQEEENRYQSIIRQAQADIEQAKLRLQEQKSSYKSVVHAGEISVLKNQEQLKDMQTQITSLQSEIAQTKSQIAAIKLQLTQRLMKSPIDGVIFNLPIKKPGVVVQIGQTIAQIAPKGIPFVLKANIPSQESAFLKVGMAAKVKFDAYPFQDYGVVTGKVIRMSPDSKILETPQGKIEVFEMEIALKQSANKPIPLTPGQTATAEVIVRQRRVIDFILDPFKKLQKAGLDL</sequence>
<feature type="coiled-coil region" evidence="6">
    <location>
        <begin position="238"/>
        <end position="343"/>
    </location>
</feature>
<keyword evidence="5 7" id="KW-0472">Membrane</keyword>
<evidence type="ECO:0000256" key="4">
    <source>
        <dbReference type="ARBA" id="ARBA00022989"/>
    </source>
</evidence>
<feature type="domain" description="AprE-like beta-barrel" evidence="9">
    <location>
        <begin position="386"/>
        <end position="471"/>
    </location>
</feature>
<feature type="coiled-coil region" evidence="6">
    <location>
        <begin position="115"/>
        <end position="188"/>
    </location>
</feature>
<dbReference type="InterPro" id="IPR058982">
    <property type="entry name" value="Beta-barrel_AprE"/>
</dbReference>
<dbReference type="Gene3D" id="2.40.50.100">
    <property type="match status" value="1"/>
</dbReference>
<evidence type="ECO:0000256" key="3">
    <source>
        <dbReference type="ARBA" id="ARBA00022692"/>
    </source>
</evidence>
<feature type="domain" description="Multidrug resistance protein MdtA-like barrel-sandwich hybrid" evidence="8">
    <location>
        <begin position="89"/>
        <end position="375"/>
    </location>
</feature>
<dbReference type="Gene3D" id="2.40.30.170">
    <property type="match status" value="1"/>
</dbReference>
<organism evidence="10 11">
    <name type="scientific">Scytonema hofmannii FACHB-248</name>
    <dbReference type="NCBI Taxonomy" id="1842502"/>
    <lineage>
        <taxon>Bacteria</taxon>
        <taxon>Bacillati</taxon>
        <taxon>Cyanobacteriota</taxon>
        <taxon>Cyanophyceae</taxon>
        <taxon>Nostocales</taxon>
        <taxon>Scytonemataceae</taxon>
        <taxon>Scytonema</taxon>
    </lineage>
</organism>
<dbReference type="Gene3D" id="1.10.287.470">
    <property type="entry name" value="Helix hairpin bin"/>
    <property type="match status" value="1"/>
</dbReference>
<proteinExistence type="inferred from homology"/>
<dbReference type="InterPro" id="IPR050739">
    <property type="entry name" value="MFP"/>
</dbReference>
<evidence type="ECO:0000256" key="7">
    <source>
        <dbReference type="SAM" id="Phobius"/>
    </source>
</evidence>
<evidence type="ECO:0000313" key="11">
    <source>
        <dbReference type="Proteomes" id="UP000660380"/>
    </source>
</evidence>
<dbReference type="Pfam" id="PF26002">
    <property type="entry name" value="Beta-barrel_AprE"/>
    <property type="match status" value="1"/>
</dbReference>
<dbReference type="PANTHER" id="PTHR30386:SF26">
    <property type="entry name" value="TRANSPORT PROTEIN COMB"/>
    <property type="match status" value="1"/>
</dbReference>
<dbReference type="Pfam" id="PF25917">
    <property type="entry name" value="BSH_RND"/>
    <property type="match status" value="1"/>
</dbReference>
<evidence type="ECO:0000256" key="5">
    <source>
        <dbReference type="ARBA" id="ARBA00023136"/>
    </source>
</evidence>
<name>A0ABR8GX67_9CYAN</name>
<dbReference type="RefSeq" id="WP_029632645.1">
    <property type="nucleotide sequence ID" value="NZ_JACJTA010000069.1"/>
</dbReference>
<keyword evidence="6" id="KW-0175">Coiled coil</keyword>
<comment type="similarity">
    <text evidence="2">Belongs to the membrane fusion protein (MFP) (TC 8.A.1) family.</text>
</comment>
<dbReference type="Proteomes" id="UP000660380">
    <property type="component" value="Unassembled WGS sequence"/>
</dbReference>
<accession>A0ABR8GX67</accession>
<evidence type="ECO:0000259" key="9">
    <source>
        <dbReference type="Pfam" id="PF26002"/>
    </source>
</evidence>
<evidence type="ECO:0000256" key="2">
    <source>
        <dbReference type="ARBA" id="ARBA00009477"/>
    </source>
</evidence>
<comment type="subcellular location">
    <subcellularLocation>
        <location evidence="1">Membrane</location>
        <topology evidence="1">Single-pass membrane protein</topology>
    </subcellularLocation>
</comment>
<dbReference type="PANTHER" id="PTHR30386">
    <property type="entry name" value="MEMBRANE FUSION SUBUNIT OF EMRAB-TOLC MULTIDRUG EFFLUX PUMP"/>
    <property type="match status" value="1"/>
</dbReference>
<feature type="transmembrane region" description="Helical" evidence="7">
    <location>
        <begin position="46"/>
        <end position="63"/>
    </location>
</feature>
<protein>
    <submittedName>
        <fullName evidence="10">HlyD family efflux transporter periplasmic adaptor subunit</fullName>
    </submittedName>
</protein>
<evidence type="ECO:0000313" key="10">
    <source>
        <dbReference type="EMBL" id="MBD2607666.1"/>
    </source>
</evidence>